<organism evidence="1 2">
    <name type="scientific">Eumeta variegata</name>
    <name type="common">Bagworm moth</name>
    <name type="synonym">Eumeta japonica</name>
    <dbReference type="NCBI Taxonomy" id="151549"/>
    <lineage>
        <taxon>Eukaryota</taxon>
        <taxon>Metazoa</taxon>
        <taxon>Ecdysozoa</taxon>
        <taxon>Arthropoda</taxon>
        <taxon>Hexapoda</taxon>
        <taxon>Insecta</taxon>
        <taxon>Pterygota</taxon>
        <taxon>Neoptera</taxon>
        <taxon>Endopterygota</taxon>
        <taxon>Lepidoptera</taxon>
        <taxon>Glossata</taxon>
        <taxon>Ditrysia</taxon>
        <taxon>Tineoidea</taxon>
        <taxon>Psychidae</taxon>
        <taxon>Oiketicinae</taxon>
        <taxon>Eumeta</taxon>
    </lineage>
</organism>
<reference evidence="1 2" key="1">
    <citation type="journal article" date="2019" name="Commun. Biol.">
        <title>The bagworm genome reveals a unique fibroin gene that provides high tensile strength.</title>
        <authorList>
            <person name="Kono N."/>
            <person name="Nakamura H."/>
            <person name="Ohtoshi R."/>
            <person name="Tomita M."/>
            <person name="Numata K."/>
            <person name="Arakawa K."/>
        </authorList>
    </citation>
    <scope>NUCLEOTIDE SEQUENCE [LARGE SCALE GENOMIC DNA]</scope>
</reference>
<dbReference type="Proteomes" id="UP000299102">
    <property type="component" value="Unassembled WGS sequence"/>
</dbReference>
<keyword evidence="2" id="KW-1185">Reference proteome</keyword>
<gene>
    <name evidence="1" type="ORF">EVAR_76481_1</name>
</gene>
<name>A0A4C1T5N4_EUMVA</name>
<comment type="caution">
    <text evidence="1">The sequence shown here is derived from an EMBL/GenBank/DDBJ whole genome shotgun (WGS) entry which is preliminary data.</text>
</comment>
<evidence type="ECO:0000313" key="2">
    <source>
        <dbReference type="Proteomes" id="UP000299102"/>
    </source>
</evidence>
<accession>A0A4C1T5N4</accession>
<dbReference type="EMBL" id="BGZK01000036">
    <property type="protein sequence ID" value="GBP09444.1"/>
    <property type="molecule type" value="Genomic_DNA"/>
</dbReference>
<proteinExistence type="predicted"/>
<evidence type="ECO:0000313" key="1">
    <source>
        <dbReference type="EMBL" id="GBP09444.1"/>
    </source>
</evidence>
<dbReference type="AlphaFoldDB" id="A0A4C1T5N4"/>
<sequence>MAAPVGGSGVVNLDFRFANITLRYFACTAEGRSRELSPSALRRLSPADGSCRSSSHYIITGTGHASGRRAVTRRGRFRLKCTPYARPLCTPTIVDMTKPISDLSF</sequence>
<protein>
    <submittedName>
        <fullName evidence="1">Uncharacterized protein</fullName>
    </submittedName>
</protein>